<name>A0A5J6VMF3_9VIRU</name>
<dbReference type="PANTHER" id="PTHR13914:SF0">
    <property type="entry name" value="PROLINE DEHYDROGENASE 1, MITOCHONDRIAL"/>
    <property type="match status" value="1"/>
</dbReference>
<sequence length="283" mass="33974">MFRIPILHRFTCSPHKLSNYIQVLKQQNILPILDYINEDKKDSHANLHQLHHLIRTYPNNYIAVKLSSLNIEQTYNKVVDDSLLLADTAIKNNSKLLIDAEYYQIQHNIDKIANILMSEFNRDHVHIYKTYQMYRKDTFPLLQYDILKERDYYLGVKLVRGAYYNRDKHYHILHTKIEDTHAHYNKSIQFFSEHHKDKDVLMLATHNKDSIQYAQSLLYQSTINPKHIEFAQLLGLSDHLTHNLVRDGYKVFKYLPYGHLYDTFPYLVRRLYDNWQMIKNIIH</sequence>
<dbReference type="GO" id="GO:0071949">
    <property type="term" value="F:FAD binding"/>
    <property type="evidence" value="ECO:0007669"/>
    <property type="project" value="TreeGrafter"/>
</dbReference>
<evidence type="ECO:0000256" key="1">
    <source>
        <dbReference type="ARBA" id="ARBA00023002"/>
    </source>
</evidence>
<accession>A0A5J6VMF3</accession>
<dbReference type="GO" id="GO:0010133">
    <property type="term" value="P:L-proline catabolic process to L-glutamate"/>
    <property type="evidence" value="ECO:0007669"/>
    <property type="project" value="TreeGrafter"/>
</dbReference>
<dbReference type="InterPro" id="IPR029041">
    <property type="entry name" value="FAD-linked_oxidoreductase-like"/>
</dbReference>
<dbReference type="PANTHER" id="PTHR13914">
    <property type="entry name" value="PROLINE OXIDASE"/>
    <property type="match status" value="1"/>
</dbReference>
<dbReference type="Gene3D" id="3.20.20.220">
    <property type="match status" value="1"/>
</dbReference>
<dbReference type="SUPFAM" id="SSF51730">
    <property type="entry name" value="FAD-linked oxidoreductase"/>
    <property type="match status" value="1"/>
</dbReference>
<organism evidence="3">
    <name type="scientific">Megaviridae environmental sample</name>
    <dbReference type="NCBI Taxonomy" id="1737588"/>
    <lineage>
        <taxon>Viruses</taxon>
        <taxon>Varidnaviria</taxon>
        <taxon>Bamfordvirae</taxon>
        <taxon>Nucleocytoviricota</taxon>
        <taxon>Megaviricetes</taxon>
        <taxon>Imitervirales</taxon>
        <taxon>Mimiviridae</taxon>
        <taxon>environmental samples</taxon>
    </lineage>
</organism>
<dbReference type="InterPro" id="IPR002872">
    <property type="entry name" value="Proline_DH_dom"/>
</dbReference>
<dbReference type="GO" id="GO:0004657">
    <property type="term" value="F:proline dehydrogenase activity"/>
    <property type="evidence" value="ECO:0007669"/>
    <property type="project" value="InterPro"/>
</dbReference>
<reference evidence="3" key="1">
    <citation type="journal article" date="2019" name="Philos. Trans. R. Soc. Lond., B, Biol. Sci.">
        <title>Targeted metagenomic recovery of four divergent viruses reveals shared and distinctive characteristics of giant viruses of marine eukaryotes.</title>
        <authorList>
            <person name="Needham D.M."/>
            <person name="Poirier C."/>
            <person name="Hehenberger E."/>
            <person name="Jimenez V."/>
            <person name="Swalwell J.E."/>
            <person name="Santoro A.E."/>
            <person name="Worden A.Z."/>
        </authorList>
    </citation>
    <scope>NUCLEOTIDE SEQUENCE</scope>
    <source>
        <strain evidence="3">OPacV-421</strain>
    </source>
</reference>
<keyword evidence="1" id="KW-0560">Oxidoreductase</keyword>
<dbReference type="Pfam" id="PF01619">
    <property type="entry name" value="Pro_dh"/>
    <property type="match status" value="1"/>
</dbReference>
<proteinExistence type="predicted"/>
<dbReference type="InterPro" id="IPR015659">
    <property type="entry name" value="Proline_oxidase"/>
</dbReference>
<evidence type="ECO:0000313" key="3">
    <source>
        <dbReference type="EMBL" id="QFG75183.1"/>
    </source>
</evidence>
<feature type="domain" description="Proline dehydrogenase" evidence="2">
    <location>
        <begin position="24"/>
        <end position="275"/>
    </location>
</feature>
<protein>
    <submittedName>
        <fullName evidence="3">Proline dehydrogenase</fullName>
    </submittedName>
</protein>
<dbReference type="EMBL" id="MN448302">
    <property type="protein sequence ID" value="QFG75183.1"/>
    <property type="molecule type" value="Genomic_DNA"/>
</dbReference>
<evidence type="ECO:0000259" key="2">
    <source>
        <dbReference type="Pfam" id="PF01619"/>
    </source>
</evidence>